<reference evidence="4" key="1">
    <citation type="journal article" date="2014" name="Int. J. Syst. Evol. Microbiol.">
        <title>Complete genome of a new Firmicutes species belonging to the dominant human colonic microbiota ('Ruminococcus bicirculans') reveals two chromosomes and a selective capacity to utilize plant glucans.</title>
        <authorList>
            <consortium name="NISC Comparative Sequencing Program"/>
            <person name="Wegmann U."/>
            <person name="Louis P."/>
            <person name="Goesmann A."/>
            <person name="Henrissat B."/>
            <person name="Duncan S.H."/>
            <person name="Flint H.J."/>
        </authorList>
    </citation>
    <scope>NUCLEOTIDE SEQUENCE</scope>
    <source>
        <strain evidence="4">CCM 8490</strain>
    </source>
</reference>
<dbReference type="Gene3D" id="2.130.10.10">
    <property type="entry name" value="YVTN repeat-like/Quinoprotein amine dehydrogenase"/>
    <property type="match status" value="1"/>
</dbReference>
<dbReference type="PANTHER" id="PTHR42754">
    <property type="entry name" value="ENDOGLUCANASE"/>
    <property type="match status" value="1"/>
</dbReference>
<feature type="domain" description="Secretion system C-terminal sorting" evidence="3">
    <location>
        <begin position="443"/>
        <end position="505"/>
    </location>
</feature>
<reference evidence="4" key="4">
    <citation type="submission" date="2024-05" db="EMBL/GenBank/DDBJ databases">
        <authorList>
            <person name="Sun Q."/>
            <person name="Sedlacek I."/>
        </authorList>
    </citation>
    <scope>NUCLEOTIDE SEQUENCE</scope>
    <source>
        <strain evidence="4">CCM 8490</strain>
    </source>
</reference>
<protein>
    <submittedName>
        <fullName evidence="4">Lipoprotein</fullName>
    </submittedName>
    <submittedName>
        <fullName evidence="5">Putative secreted protein (Por secretion system target)</fullName>
    </submittedName>
</protein>
<evidence type="ECO:0000256" key="2">
    <source>
        <dbReference type="SAM" id="SignalP"/>
    </source>
</evidence>
<evidence type="ECO:0000259" key="3">
    <source>
        <dbReference type="Pfam" id="PF18962"/>
    </source>
</evidence>
<dbReference type="Proteomes" id="UP000285906">
    <property type="component" value="Unassembled WGS sequence"/>
</dbReference>
<evidence type="ECO:0000313" key="4">
    <source>
        <dbReference type="EMBL" id="GGG65919.1"/>
    </source>
</evidence>
<name>A0A420CY66_9FLAO</name>
<dbReference type="InterPro" id="IPR015943">
    <property type="entry name" value="WD40/YVTN_repeat-like_dom_sf"/>
</dbReference>
<dbReference type="Pfam" id="PF18962">
    <property type="entry name" value="Por_Secre_tail"/>
    <property type="match status" value="1"/>
</dbReference>
<dbReference type="InterPro" id="IPR026444">
    <property type="entry name" value="Secre_tail"/>
</dbReference>
<feature type="chain" id="PRO_5019340465" evidence="2">
    <location>
        <begin position="21"/>
        <end position="507"/>
    </location>
</feature>
<gene>
    <name evidence="5" type="ORF">BXY58_2796</name>
    <name evidence="4" type="ORF">GCM10007332_30680</name>
</gene>
<dbReference type="OrthoDB" id="9811934at2"/>
<accession>A0A420CY66</accession>
<organism evidence="5 6">
    <name type="scientific">Epilithonimonas arachidiradicis</name>
    <dbReference type="NCBI Taxonomy" id="1617282"/>
    <lineage>
        <taxon>Bacteria</taxon>
        <taxon>Pseudomonadati</taxon>
        <taxon>Bacteroidota</taxon>
        <taxon>Flavobacteriia</taxon>
        <taxon>Flavobacteriales</taxon>
        <taxon>Weeksellaceae</taxon>
        <taxon>Chryseobacterium group</taxon>
        <taxon>Epilithonimonas</taxon>
    </lineage>
</organism>
<proteinExistence type="predicted"/>
<evidence type="ECO:0000256" key="1">
    <source>
        <dbReference type="ARBA" id="ARBA00022729"/>
    </source>
</evidence>
<keyword evidence="4" id="KW-0449">Lipoprotein</keyword>
<dbReference type="NCBIfam" id="TIGR04183">
    <property type="entry name" value="Por_Secre_tail"/>
    <property type="match status" value="1"/>
</dbReference>
<dbReference type="EMBL" id="RAQH01000008">
    <property type="protein sequence ID" value="RKE83242.1"/>
    <property type="molecule type" value="Genomic_DNA"/>
</dbReference>
<sequence>MNKKLVLASFVILFTNMMFAQIPTIQWQKIYGGSSDDRAFDLQATPDGGYIMAGDTESNNWDVTGGSGTNGYYNDYWIVKLNPSGVLQWQKSFGGIYFDIAKAIKPTADGGYVVAGDSFINSARGYDWRIAKLNSTGEILWQKTLGGSGEERANAIQTTLDGGFIVVGSSGSSNGDSTVNHGEEDCWIVKFNGNGDIQWQKSLGGRYRDMASSIQITADGGFIVAGNTDSNDGDVSGNHGGTDAWVVKLDSNGIIEWQKTFGGSRSDYSKSLQCTPDGGYILAGYTYSYRNDYEGYNDRSDYWIVKLDNTGNLEWQRSIGGGYSDFANDIQNTTDGGYIVVGESNSLDGNITGNLGKTDAWLVKLSGSGAIQWQKSLGGSEYDYGHVVLQNADGSYVIAGYSDSGIGDNTNVYGGYGYWIIKLASSNLEIAEMFNKNNLIVENPVKNQLNIKSAETVVAIQLYTLDGKLIRSANSKNMTVSDIPKGNYLLTIQLENGKTISEKIIKE</sequence>
<reference evidence="5 6" key="2">
    <citation type="submission" date="2018-09" db="EMBL/GenBank/DDBJ databases">
        <title>Genomic Encyclopedia of Archaeal and Bacterial Type Strains, Phase II (KMG-II): from individual species to whole genera.</title>
        <authorList>
            <person name="Goeker M."/>
        </authorList>
    </citation>
    <scope>NUCLEOTIDE SEQUENCE [LARGE SCALE GENOMIC DNA]</scope>
    <source>
        <strain evidence="5 6">DSM 27620</strain>
    </source>
</reference>
<dbReference type="Proteomes" id="UP000658202">
    <property type="component" value="Unassembled WGS sequence"/>
</dbReference>
<dbReference type="InterPro" id="IPR011047">
    <property type="entry name" value="Quinoprotein_ADH-like_sf"/>
</dbReference>
<keyword evidence="1 2" id="KW-0732">Signal</keyword>
<dbReference type="AlphaFoldDB" id="A0A420CY66"/>
<dbReference type="SUPFAM" id="SSF50998">
    <property type="entry name" value="Quinoprotein alcohol dehydrogenase-like"/>
    <property type="match status" value="1"/>
</dbReference>
<keyword evidence="7" id="KW-1185">Reference proteome</keyword>
<evidence type="ECO:0000313" key="6">
    <source>
        <dbReference type="Proteomes" id="UP000285906"/>
    </source>
</evidence>
<dbReference type="RefSeq" id="WP_120214362.1">
    <property type="nucleotide sequence ID" value="NZ_BMCW01000008.1"/>
</dbReference>
<dbReference type="PANTHER" id="PTHR42754:SF1">
    <property type="entry name" value="LIPOPROTEIN"/>
    <property type="match status" value="1"/>
</dbReference>
<evidence type="ECO:0000313" key="5">
    <source>
        <dbReference type="EMBL" id="RKE83242.1"/>
    </source>
</evidence>
<evidence type="ECO:0000313" key="7">
    <source>
        <dbReference type="Proteomes" id="UP000658202"/>
    </source>
</evidence>
<dbReference type="EMBL" id="BMCW01000008">
    <property type="protein sequence ID" value="GGG65919.1"/>
    <property type="molecule type" value="Genomic_DNA"/>
</dbReference>
<comment type="caution">
    <text evidence="5">The sequence shown here is derived from an EMBL/GenBank/DDBJ whole genome shotgun (WGS) entry which is preliminary data.</text>
</comment>
<reference evidence="7" key="3">
    <citation type="journal article" date="2019" name="Int. J. Syst. Evol. Microbiol.">
        <title>The Global Catalogue of Microorganisms (GCM) 10K type strain sequencing project: providing services to taxonomists for standard genome sequencing and annotation.</title>
        <authorList>
            <consortium name="The Broad Institute Genomics Platform"/>
            <consortium name="The Broad Institute Genome Sequencing Center for Infectious Disease"/>
            <person name="Wu L."/>
            <person name="Ma J."/>
        </authorList>
    </citation>
    <scope>NUCLEOTIDE SEQUENCE [LARGE SCALE GENOMIC DNA]</scope>
    <source>
        <strain evidence="7">CCM 8490</strain>
    </source>
</reference>
<feature type="signal peptide" evidence="2">
    <location>
        <begin position="1"/>
        <end position="20"/>
    </location>
</feature>